<comment type="function">
    <text evidence="4">Nucleoside triphosphate pyrophosphatase. May have a dual role in cell division arrest and in preventing the incorporation of modified nucleotides into cellular nucleic acids.</text>
</comment>
<sequence>MEKLLPMLILASASATRKALLDKAGLRFEAKPAELDERQVENQALEAGGDARDVALLLARHKAEVVSSSRQGDLVIGADQTLALGLELLHKPASRAEAVAQLDHLRGKTHRLHAAVTLVRDGHLLWSDLQTAELTMRDFSAEERDHVLDLEGEASLGSVGGYRLEGPSIRLLETVAGDYFTILGLPLLPLLAALRDIAPELLNARA</sequence>
<evidence type="ECO:0000256" key="2">
    <source>
        <dbReference type="ARBA" id="ARBA00022801"/>
    </source>
</evidence>
<evidence type="ECO:0000256" key="1">
    <source>
        <dbReference type="ARBA" id="ARBA00001968"/>
    </source>
</evidence>
<dbReference type="PIRSF" id="PIRSF006305">
    <property type="entry name" value="Maf"/>
    <property type="match status" value="1"/>
</dbReference>
<dbReference type="InterPro" id="IPR003697">
    <property type="entry name" value="Maf-like"/>
</dbReference>
<comment type="similarity">
    <text evidence="4">Belongs to the Maf family.</text>
</comment>
<dbReference type="AlphaFoldDB" id="A0A7W6IMM6"/>
<protein>
    <recommendedName>
        <fullName evidence="4">Nucleoside triphosphate pyrophosphatase</fullName>
        <ecNumber evidence="4">3.6.1.9</ecNumber>
    </recommendedName>
    <alternativeName>
        <fullName evidence="4">Nucleotide pyrophosphatase</fullName>
        <shortName evidence="4">Nucleotide PPase</shortName>
    </alternativeName>
</protein>
<organism evidence="5 6">
    <name type="scientific">Devosia subaequoris</name>
    <dbReference type="NCBI Taxonomy" id="395930"/>
    <lineage>
        <taxon>Bacteria</taxon>
        <taxon>Pseudomonadati</taxon>
        <taxon>Pseudomonadota</taxon>
        <taxon>Alphaproteobacteria</taxon>
        <taxon>Hyphomicrobiales</taxon>
        <taxon>Devosiaceae</taxon>
        <taxon>Devosia</taxon>
    </lineage>
</organism>
<proteinExistence type="inferred from homology"/>
<name>A0A7W6IMM6_9HYPH</name>
<dbReference type="PANTHER" id="PTHR43213">
    <property type="entry name" value="BIFUNCTIONAL DTTP/UTP PYROPHOSPHATASE/METHYLTRANSFERASE PROTEIN-RELATED"/>
    <property type="match status" value="1"/>
</dbReference>
<comment type="catalytic activity">
    <reaction evidence="4">
        <text>a ribonucleoside 5'-triphosphate + H2O = a ribonucleoside 5'-phosphate + diphosphate + H(+)</text>
        <dbReference type="Rhea" id="RHEA:23996"/>
        <dbReference type="ChEBI" id="CHEBI:15377"/>
        <dbReference type="ChEBI" id="CHEBI:15378"/>
        <dbReference type="ChEBI" id="CHEBI:33019"/>
        <dbReference type="ChEBI" id="CHEBI:58043"/>
        <dbReference type="ChEBI" id="CHEBI:61557"/>
        <dbReference type="EC" id="3.6.1.9"/>
    </reaction>
</comment>
<evidence type="ECO:0000313" key="6">
    <source>
        <dbReference type="Proteomes" id="UP000547011"/>
    </source>
</evidence>
<dbReference type="HAMAP" id="MF_00528">
    <property type="entry name" value="Maf"/>
    <property type="match status" value="1"/>
</dbReference>
<dbReference type="GO" id="GO:0005737">
    <property type="term" value="C:cytoplasm"/>
    <property type="evidence" value="ECO:0007669"/>
    <property type="project" value="UniProtKB-SubCell"/>
</dbReference>
<feature type="active site" description="Proton acceptor" evidence="4">
    <location>
        <position position="79"/>
    </location>
</feature>
<dbReference type="Gene3D" id="3.90.950.10">
    <property type="match status" value="1"/>
</dbReference>
<keyword evidence="4" id="KW-0963">Cytoplasm</keyword>
<comment type="subcellular location">
    <subcellularLocation>
        <location evidence="4">Cytoplasm</location>
    </subcellularLocation>
</comment>
<dbReference type="EC" id="3.6.1.9" evidence="4"/>
<comment type="caution">
    <text evidence="4">Lacks conserved residue(s) required for the propagation of feature annotation.</text>
</comment>
<accession>A0A7W6IMM6</accession>
<keyword evidence="2 4" id="KW-0378">Hydrolase</keyword>
<dbReference type="SUPFAM" id="SSF52972">
    <property type="entry name" value="ITPase-like"/>
    <property type="match status" value="1"/>
</dbReference>
<gene>
    <name evidence="5" type="ORF">GGR20_002055</name>
</gene>
<comment type="caution">
    <text evidence="5">The sequence shown here is derived from an EMBL/GenBank/DDBJ whole genome shotgun (WGS) entry which is preliminary data.</text>
</comment>
<dbReference type="Pfam" id="PF02545">
    <property type="entry name" value="Maf"/>
    <property type="match status" value="1"/>
</dbReference>
<keyword evidence="6" id="KW-1185">Reference proteome</keyword>
<evidence type="ECO:0000256" key="3">
    <source>
        <dbReference type="ARBA" id="ARBA00023080"/>
    </source>
</evidence>
<dbReference type="InterPro" id="IPR029001">
    <property type="entry name" value="ITPase-like_fam"/>
</dbReference>
<evidence type="ECO:0000256" key="4">
    <source>
        <dbReference type="HAMAP-Rule" id="MF_00528"/>
    </source>
</evidence>
<evidence type="ECO:0000313" key="5">
    <source>
        <dbReference type="EMBL" id="MBB4052412.1"/>
    </source>
</evidence>
<comment type="cofactor">
    <cofactor evidence="1 4">
        <name>a divalent metal cation</name>
        <dbReference type="ChEBI" id="CHEBI:60240"/>
    </cofactor>
</comment>
<reference evidence="5 6" key="1">
    <citation type="submission" date="2020-08" db="EMBL/GenBank/DDBJ databases">
        <title>Genomic Encyclopedia of Type Strains, Phase IV (KMG-IV): sequencing the most valuable type-strain genomes for metagenomic binning, comparative biology and taxonomic classification.</title>
        <authorList>
            <person name="Goeker M."/>
        </authorList>
    </citation>
    <scope>NUCLEOTIDE SEQUENCE [LARGE SCALE GENOMIC DNA]</scope>
    <source>
        <strain evidence="5 6">DSM 23447</strain>
    </source>
</reference>
<dbReference type="EMBL" id="JACIEW010000004">
    <property type="protein sequence ID" value="MBB4052412.1"/>
    <property type="molecule type" value="Genomic_DNA"/>
</dbReference>
<dbReference type="GO" id="GO:0047429">
    <property type="term" value="F:nucleoside triphosphate diphosphatase activity"/>
    <property type="evidence" value="ECO:0007669"/>
    <property type="project" value="UniProtKB-EC"/>
</dbReference>
<comment type="catalytic activity">
    <reaction evidence="4">
        <text>a 2'-deoxyribonucleoside 5'-triphosphate + H2O = a 2'-deoxyribonucleoside 5'-phosphate + diphosphate + H(+)</text>
        <dbReference type="Rhea" id="RHEA:44644"/>
        <dbReference type="ChEBI" id="CHEBI:15377"/>
        <dbReference type="ChEBI" id="CHEBI:15378"/>
        <dbReference type="ChEBI" id="CHEBI:33019"/>
        <dbReference type="ChEBI" id="CHEBI:61560"/>
        <dbReference type="ChEBI" id="CHEBI:65317"/>
        <dbReference type="EC" id="3.6.1.9"/>
    </reaction>
</comment>
<keyword evidence="3 4" id="KW-0546">Nucleotide metabolism</keyword>
<dbReference type="Proteomes" id="UP000547011">
    <property type="component" value="Unassembled WGS sequence"/>
</dbReference>
<dbReference type="GO" id="GO:0009117">
    <property type="term" value="P:nucleotide metabolic process"/>
    <property type="evidence" value="ECO:0007669"/>
    <property type="project" value="UniProtKB-KW"/>
</dbReference>
<dbReference type="PANTHER" id="PTHR43213:SF5">
    <property type="entry name" value="BIFUNCTIONAL DTTP_UTP PYROPHOSPHATASE_METHYLTRANSFERASE PROTEIN-RELATED"/>
    <property type="match status" value="1"/>
</dbReference>